<evidence type="ECO:0000313" key="1">
    <source>
        <dbReference type="EMBL" id="KAH6925053.1"/>
    </source>
</evidence>
<proteinExistence type="predicted"/>
<name>A0ACB7RUJ6_HYAAI</name>
<sequence length="173" mass="20143">MWRTWAAAFTVSSYFPEIFEVSGQLENVRKHGDLFTYEDSPRAKMFKRDQAKLTDLDKVITYMRYNDYQHDPLSRCNCTPPYNPVYAISARYDLLDPEGQYDTPGMDWFALGGIDNKVTNSELFASMELVAVGGPTWKTQPVFQWSTSGLQDVHVGHPDRWQFRPVHYKWKSE</sequence>
<accession>A0ACB7RUJ6</accession>
<gene>
    <name evidence="1" type="ORF">HPB50_000213</name>
</gene>
<dbReference type="Proteomes" id="UP000821845">
    <property type="component" value="Chromosome 7"/>
</dbReference>
<comment type="caution">
    <text evidence="1">The sequence shown here is derived from an EMBL/GenBank/DDBJ whole genome shotgun (WGS) entry which is preliminary data.</text>
</comment>
<dbReference type="EMBL" id="CM023487">
    <property type="protein sequence ID" value="KAH6925053.1"/>
    <property type="molecule type" value="Genomic_DNA"/>
</dbReference>
<evidence type="ECO:0000313" key="2">
    <source>
        <dbReference type="Proteomes" id="UP000821845"/>
    </source>
</evidence>
<protein>
    <submittedName>
        <fullName evidence="1">Uncharacterized protein</fullName>
    </submittedName>
</protein>
<organism evidence="1 2">
    <name type="scientific">Hyalomma asiaticum</name>
    <name type="common">Tick</name>
    <dbReference type="NCBI Taxonomy" id="266040"/>
    <lineage>
        <taxon>Eukaryota</taxon>
        <taxon>Metazoa</taxon>
        <taxon>Ecdysozoa</taxon>
        <taxon>Arthropoda</taxon>
        <taxon>Chelicerata</taxon>
        <taxon>Arachnida</taxon>
        <taxon>Acari</taxon>
        <taxon>Parasitiformes</taxon>
        <taxon>Ixodida</taxon>
        <taxon>Ixodoidea</taxon>
        <taxon>Ixodidae</taxon>
        <taxon>Hyalomminae</taxon>
        <taxon>Hyalomma</taxon>
    </lineage>
</organism>
<reference evidence="1" key="1">
    <citation type="submission" date="2020-05" db="EMBL/GenBank/DDBJ databases">
        <title>Large-scale comparative analyses of tick genomes elucidate their genetic diversity and vector capacities.</title>
        <authorList>
            <person name="Jia N."/>
            <person name="Wang J."/>
            <person name="Shi W."/>
            <person name="Du L."/>
            <person name="Sun Y."/>
            <person name="Zhan W."/>
            <person name="Jiang J."/>
            <person name="Wang Q."/>
            <person name="Zhang B."/>
            <person name="Ji P."/>
            <person name="Sakyi L.B."/>
            <person name="Cui X."/>
            <person name="Yuan T."/>
            <person name="Jiang B."/>
            <person name="Yang W."/>
            <person name="Lam T.T.-Y."/>
            <person name="Chang Q."/>
            <person name="Ding S."/>
            <person name="Wang X."/>
            <person name="Zhu J."/>
            <person name="Ruan X."/>
            <person name="Zhao L."/>
            <person name="Wei J."/>
            <person name="Que T."/>
            <person name="Du C."/>
            <person name="Cheng J."/>
            <person name="Dai P."/>
            <person name="Han X."/>
            <person name="Huang E."/>
            <person name="Gao Y."/>
            <person name="Liu J."/>
            <person name="Shao H."/>
            <person name="Ye R."/>
            <person name="Li L."/>
            <person name="Wei W."/>
            <person name="Wang X."/>
            <person name="Wang C."/>
            <person name="Yang T."/>
            <person name="Huo Q."/>
            <person name="Li W."/>
            <person name="Guo W."/>
            <person name="Chen H."/>
            <person name="Zhou L."/>
            <person name="Ni X."/>
            <person name="Tian J."/>
            <person name="Zhou Y."/>
            <person name="Sheng Y."/>
            <person name="Liu T."/>
            <person name="Pan Y."/>
            <person name="Xia L."/>
            <person name="Li J."/>
            <person name="Zhao F."/>
            <person name="Cao W."/>
        </authorList>
    </citation>
    <scope>NUCLEOTIDE SEQUENCE</scope>
    <source>
        <strain evidence="1">Hyas-2018</strain>
    </source>
</reference>
<keyword evidence="2" id="KW-1185">Reference proteome</keyword>